<name>A0ACC2P1D8_9HYME</name>
<dbReference type="Proteomes" id="UP001239111">
    <property type="component" value="Chromosome 2"/>
</dbReference>
<proteinExistence type="predicted"/>
<protein>
    <submittedName>
        <fullName evidence="1">Uncharacterized protein</fullName>
    </submittedName>
</protein>
<evidence type="ECO:0000313" key="2">
    <source>
        <dbReference type="Proteomes" id="UP001239111"/>
    </source>
</evidence>
<accession>A0ACC2P1D8</accession>
<reference evidence="1" key="1">
    <citation type="submission" date="2023-04" db="EMBL/GenBank/DDBJ databases">
        <title>A chromosome-level genome assembly of the parasitoid wasp Eretmocerus hayati.</title>
        <authorList>
            <person name="Zhong Y."/>
            <person name="Liu S."/>
            <person name="Liu Y."/>
        </authorList>
    </citation>
    <scope>NUCLEOTIDE SEQUENCE</scope>
    <source>
        <strain evidence="1">ZJU_SS_LIU_2023</strain>
    </source>
</reference>
<organism evidence="1 2">
    <name type="scientific">Eretmocerus hayati</name>
    <dbReference type="NCBI Taxonomy" id="131215"/>
    <lineage>
        <taxon>Eukaryota</taxon>
        <taxon>Metazoa</taxon>
        <taxon>Ecdysozoa</taxon>
        <taxon>Arthropoda</taxon>
        <taxon>Hexapoda</taxon>
        <taxon>Insecta</taxon>
        <taxon>Pterygota</taxon>
        <taxon>Neoptera</taxon>
        <taxon>Endopterygota</taxon>
        <taxon>Hymenoptera</taxon>
        <taxon>Apocrita</taxon>
        <taxon>Proctotrupomorpha</taxon>
        <taxon>Chalcidoidea</taxon>
        <taxon>Aphelinidae</taxon>
        <taxon>Aphelininae</taxon>
        <taxon>Eretmocerus</taxon>
    </lineage>
</organism>
<sequence>MRDDQNLTEDNIMSNSTSDESQVIEGIRSLSGLDDTMDPSCSGQSDRLSDGLSGGLNGAKSGSIEDASAIITEFDYYSASDLISARSYETNGATLNRYVEKSDPAIMKNPRVQDIRKDLMNYEQLNDPAQYTKTMQQL</sequence>
<evidence type="ECO:0000313" key="1">
    <source>
        <dbReference type="EMBL" id="KAJ8677129.1"/>
    </source>
</evidence>
<dbReference type="EMBL" id="CM056742">
    <property type="protein sequence ID" value="KAJ8677129.1"/>
    <property type="molecule type" value="Genomic_DNA"/>
</dbReference>
<gene>
    <name evidence="1" type="ORF">QAD02_012916</name>
</gene>
<comment type="caution">
    <text evidence="1">The sequence shown here is derived from an EMBL/GenBank/DDBJ whole genome shotgun (WGS) entry which is preliminary data.</text>
</comment>
<keyword evidence="2" id="KW-1185">Reference proteome</keyword>